<dbReference type="AlphaFoldDB" id="A0AAW6U1U3"/>
<evidence type="ECO:0000259" key="3">
    <source>
        <dbReference type="Pfam" id="PF01522"/>
    </source>
</evidence>
<dbReference type="Proteomes" id="UP001431776">
    <property type="component" value="Unassembled WGS sequence"/>
</dbReference>
<dbReference type="PANTHER" id="PTHR34216:SF3">
    <property type="entry name" value="POLY-BETA-1,6-N-ACETYL-D-GLUCOSAMINE N-DEACETYLASE"/>
    <property type="match status" value="1"/>
</dbReference>
<feature type="domain" description="NodB homology" evidence="3">
    <location>
        <begin position="25"/>
        <end position="215"/>
    </location>
</feature>
<dbReference type="Gene3D" id="3.20.20.370">
    <property type="entry name" value="Glycoside hydrolase/deacetylase"/>
    <property type="match status" value="1"/>
</dbReference>
<dbReference type="PANTHER" id="PTHR34216">
    <property type="match status" value="1"/>
</dbReference>
<reference evidence="4" key="1">
    <citation type="submission" date="2023-05" db="EMBL/GenBank/DDBJ databases">
        <title>Anaerotaeda fermentans gen. nov., sp. nov., a novel anaerobic planctomycete of the new family within the order Sedimentisphaerales isolated from Taman Peninsula, Russia.</title>
        <authorList>
            <person name="Khomyakova M.A."/>
            <person name="Merkel A.Y."/>
            <person name="Slobodkin A.I."/>
        </authorList>
    </citation>
    <scope>NUCLEOTIDE SEQUENCE</scope>
    <source>
        <strain evidence="4">M17dextr</strain>
    </source>
</reference>
<evidence type="ECO:0000256" key="1">
    <source>
        <dbReference type="ARBA" id="ARBA00004613"/>
    </source>
</evidence>
<evidence type="ECO:0000313" key="5">
    <source>
        <dbReference type="Proteomes" id="UP001431776"/>
    </source>
</evidence>
<keyword evidence="2" id="KW-0732">Signal</keyword>
<dbReference type="InterPro" id="IPR011330">
    <property type="entry name" value="Glyco_hydro/deAcase_b/a-brl"/>
</dbReference>
<proteinExistence type="predicted"/>
<dbReference type="RefSeq" id="WP_349247255.1">
    <property type="nucleotide sequence ID" value="NZ_JASCXX010000065.1"/>
</dbReference>
<dbReference type="InterPro" id="IPR002509">
    <property type="entry name" value="NODB_dom"/>
</dbReference>
<dbReference type="InterPro" id="IPR051398">
    <property type="entry name" value="Polysacch_Deacetylase"/>
</dbReference>
<dbReference type="EMBL" id="JASCXX010000065">
    <property type="protein sequence ID" value="MDI6451847.1"/>
    <property type="molecule type" value="Genomic_DNA"/>
</dbReference>
<feature type="non-terminal residue" evidence="4">
    <location>
        <position position="248"/>
    </location>
</feature>
<sequence length="248" mass="28236">MEYLAENCNVLSAEGLAYRLTRGEPFPRRSVVLMFDGGYADLLYTAQDVLRRLSLPAVAFVPTAHLLERRPRWYDELEDLLIAHRVTGQCELIVDHDVLRLSLHSSRDRFAAYTRLVSLLSRKSPLHQQDVLQQITRALSPDEGEADSHAVLDAQQLKRMDEGGDMCIGSSTHHHVDPDTLPPWERLQEIARNKEVLEEILGRSIPFFSCPFWAIHDPPFESMALLWKLGFSFAFCNTPGSMTLYTKS</sequence>
<evidence type="ECO:0000256" key="2">
    <source>
        <dbReference type="ARBA" id="ARBA00022729"/>
    </source>
</evidence>
<dbReference type="GO" id="GO:0005975">
    <property type="term" value="P:carbohydrate metabolic process"/>
    <property type="evidence" value="ECO:0007669"/>
    <property type="project" value="InterPro"/>
</dbReference>
<gene>
    <name evidence="4" type="ORF">QJ522_22505</name>
</gene>
<dbReference type="Pfam" id="PF01522">
    <property type="entry name" value="Polysacc_deac_1"/>
    <property type="match status" value="1"/>
</dbReference>
<protein>
    <submittedName>
        <fullName evidence="4">Polysaccharide deacetylase family protein</fullName>
    </submittedName>
</protein>
<dbReference type="GO" id="GO:0005576">
    <property type="term" value="C:extracellular region"/>
    <property type="evidence" value="ECO:0007669"/>
    <property type="project" value="UniProtKB-SubCell"/>
</dbReference>
<comment type="subcellular location">
    <subcellularLocation>
        <location evidence="1">Secreted</location>
    </subcellularLocation>
</comment>
<accession>A0AAW6U1U3</accession>
<evidence type="ECO:0000313" key="4">
    <source>
        <dbReference type="EMBL" id="MDI6451847.1"/>
    </source>
</evidence>
<comment type="caution">
    <text evidence="4">The sequence shown here is derived from an EMBL/GenBank/DDBJ whole genome shotgun (WGS) entry which is preliminary data.</text>
</comment>
<dbReference type="SUPFAM" id="SSF88713">
    <property type="entry name" value="Glycoside hydrolase/deacetylase"/>
    <property type="match status" value="1"/>
</dbReference>
<name>A0AAW6U1U3_9BACT</name>
<keyword evidence="5" id="KW-1185">Reference proteome</keyword>
<organism evidence="4 5">
    <name type="scientific">Anaerobaca lacustris</name>
    <dbReference type="NCBI Taxonomy" id="3044600"/>
    <lineage>
        <taxon>Bacteria</taxon>
        <taxon>Pseudomonadati</taxon>
        <taxon>Planctomycetota</taxon>
        <taxon>Phycisphaerae</taxon>
        <taxon>Sedimentisphaerales</taxon>
        <taxon>Anaerobacaceae</taxon>
        <taxon>Anaerobaca</taxon>
    </lineage>
</organism>
<dbReference type="GO" id="GO:0016810">
    <property type="term" value="F:hydrolase activity, acting on carbon-nitrogen (but not peptide) bonds"/>
    <property type="evidence" value="ECO:0007669"/>
    <property type="project" value="InterPro"/>
</dbReference>